<evidence type="ECO:0000256" key="2">
    <source>
        <dbReference type="ARBA" id="ARBA00022679"/>
    </source>
</evidence>
<sequence>MKILAAVDSFKGSISSSEINDIIAKELEIKNLEVIQKPLADGGEGTMDALIDSGVAKKIDCMVIGSLGEKIQSYYALMNNGTAVIEIAQICGLPMIPENKRNPLHTTTYGVGEAIMHAINHGADNVVITLGGSATNDLGIGMLQALGVTITDESDQPVPLGAAALKDITHIDFSTCFTAIKNITLSVITDVQNPLFGQNGATFIFGPQKGITPEDAVEIEEQIQRLCTITPILEKYQDTPGAGAAGGLGAACLALDAQIFDGADWFMETLQVKEVIHQVDVVITGEGKLDSQTLSGKAPISIANYARSLNKPVIAIAGSIDSSLLTRFYESGINVCLSVIPGVQTLEQAMERSQVQNNISYISQQIATFLSWPKK</sequence>
<keyword evidence="2 4" id="KW-0808">Transferase</keyword>
<dbReference type="Gene3D" id="3.40.50.10350">
    <property type="entry name" value="Glycerate kinase, domain 1"/>
    <property type="match status" value="1"/>
</dbReference>
<name>A0A0A1MQG1_9BACI</name>
<dbReference type="Proteomes" id="UP000040453">
    <property type="component" value="Unassembled WGS sequence"/>
</dbReference>
<dbReference type="Gene3D" id="3.90.1510.10">
    <property type="entry name" value="Glycerate kinase, domain 2"/>
    <property type="match status" value="1"/>
</dbReference>
<dbReference type="SUPFAM" id="SSF110738">
    <property type="entry name" value="Glycerate kinase I"/>
    <property type="match status" value="1"/>
</dbReference>
<dbReference type="PIRSF" id="PIRSF006078">
    <property type="entry name" value="GlxK"/>
    <property type="match status" value="1"/>
</dbReference>
<dbReference type="InterPro" id="IPR018193">
    <property type="entry name" value="Glyc_kinase_flavodox-like_fold"/>
</dbReference>
<evidence type="ECO:0000313" key="6">
    <source>
        <dbReference type="Proteomes" id="UP000040453"/>
    </source>
</evidence>
<dbReference type="GO" id="GO:0031388">
    <property type="term" value="P:organic acid phosphorylation"/>
    <property type="evidence" value="ECO:0007669"/>
    <property type="project" value="UniProtKB-UniRule"/>
</dbReference>
<dbReference type="GO" id="GO:0008887">
    <property type="term" value="F:glycerate kinase activity"/>
    <property type="evidence" value="ECO:0007669"/>
    <property type="project" value="UniProtKB-UniRule"/>
</dbReference>
<dbReference type="AlphaFoldDB" id="A0A0A1MQG1"/>
<keyword evidence="3 4" id="KW-0418">Kinase</keyword>
<dbReference type="InterPro" id="IPR004381">
    <property type="entry name" value="Glycerate_kinase"/>
</dbReference>
<evidence type="ECO:0000256" key="3">
    <source>
        <dbReference type="ARBA" id="ARBA00022777"/>
    </source>
</evidence>
<comment type="similarity">
    <text evidence="1 4">Belongs to the glycerate kinase type-1 family.</text>
</comment>
<gene>
    <name evidence="5" type="primary">garK_1</name>
    <name evidence="5" type="ORF">BN997_01712</name>
</gene>
<dbReference type="EMBL" id="CDGG01000001">
    <property type="protein sequence ID" value="CEI81857.1"/>
    <property type="molecule type" value="Genomic_DNA"/>
</dbReference>
<organism evidence="5 6">
    <name type="scientific">Oceanobacillus oncorhynchi</name>
    <dbReference type="NCBI Taxonomy" id="545501"/>
    <lineage>
        <taxon>Bacteria</taxon>
        <taxon>Bacillati</taxon>
        <taxon>Bacillota</taxon>
        <taxon>Bacilli</taxon>
        <taxon>Bacillales</taxon>
        <taxon>Bacillaceae</taxon>
        <taxon>Oceanobacillus</taxon>
    </lineage>
</organism>
<accession>A0A0A1MQG1</accession>
<evidence type="ECO:0000256" key="1">
    <source>
        <dbReference type="ARBA" id="ARBA00006284"/>
    </source>
</evidence>
<dbReference type="PANTHER" id="PTHR21599:SF0">
    <property type="entry name" value="GLYCERATE KINASE"/>
    <property type="match status" value="1"/>
</dbReference>
<evidence type="ECO:0000313" key="5">
    <source>
        <dbReference type="EMBL" id="CEI81857.1"/>
    </source>
</evidence>
<keyword evidence="6" id="KW-1185">Reference proteome</keyword>
<dbReference type="InterPro" id="IPR018197">
    <property type="entry name" value="Glycerate_kinase_RE-like"/>
</dbReference>
<dbReference type="STRING" id="545501.BN997_01712"/>
<dbReference type="NCBIfam" id="TIGR00045">
    <property type="entry name" value="glycerate kinase"/>
    <property type="match status" value="1"/>
</dbReference>
<dbReference type="OrthoDB" id="9774290at2"/>
<dbReference type="PANTHER" id="PTHR21599">
    <property type="entry name" value="GLYCERATE KINASE"/>
    <property type="match status" value="1"/>
</dbReference>
<dbReference type="Pfam" id="PF02595">
    <property type="entry name" value="Gly_kinase"/>
    <property type="match status" value="1"/>
</dbReference>
<proteinExistence type="inferred from homology"/>
<protein>
    <submittedName>
        <fullName evidence="5">Glycerate 2-kinase</fullName>
    </submittedName>
</protein>
<reference evidence="5 6" key="1">
    <citation type="submission" date="2014-11" db="EMBL/GenBank/DDBJ databases">
        <authorList>
            <person name="Urmite Genomes Urmite Genomes"/>
        </authorList>
    </citation>
    <scope>NUCLEOTIDE SEQUENCE [LARGE SCALE GENOMIC DNA]</scope>
    <source>
        <strain evidence="5 6">Oc5</strain>
    </source>
</reference>
<evidence type="ECO:0000256" key="4">
    <source>
        <dbReference type="PIRNR" id="PIRNR006078"/>
    </source>
</evidence>
<dbReference type="InterPro" id="IPR036129">
    <property type="entry name" value="Glycerate_kinase_sf"/>
</dbReference>
<dbReference type="RefSeq" id="WP_042531276.1">
    <property type="nucleotide sequence ID" value="NZ_CDGG01000001.1"/>
</dbReference>